<organism evidence="10 11">
    <name type="scientific">[Myrmecia] bisecta</name>
    <dbReference type="NCBI Taxonomy" id="41462"/>
    <lineage>
        <taxon>Eukaryota</taxon>
        <taxon>Viridiplantae</taxon>
        <taxon>Chlorophyta</taxon>
        <taxon>core chlorophytes</taxon>
        <taxon>Trebouxiophyceae</taxon>
        <taxon>Trebouxiales</taxon>
        <taxon>Trebouxiaceae</taxon>
        <taxon>Myrmecia</taxon>
    </lineage>
</organism>
<dbReference type="InterPro" id="IPR051681">
    <property type="entry name" value="Ser/Thr_Kinases-Pseudokinases"/>
</dbReference>
<evidence type="ECO:0000313" key="11">
    <source>
        <dbReference type="Proteomes" id="UP001489004"/>
    </source>
</evidence>
<dbReference type="InterPro" id="IPR008271">
    <property type="entry name" value="Ser/Thr_kinase_AS"/>
</dbReference>
<comment type="caution">
    <text evidence="10">The sequence shown here is derived from an EMBL/GenBank/DDBJ whole genome shotgun (WGS) entry which is preliminary data.</text>
</comment>
<dbReference type="Gene3D" id="1.10.510.10">
    <property type="entry name" value="Transferase(Phosphotransferase) domain 1"/>
    <property type="match status" value="1"/>
</dbReference>
<dbReference type="PROSITE" id="PS50011">
    <property type="entry name" value="PROTEIN_KINASE_DOM"/>
    <property type="match status" value="1"/>
</dbReference>
<keyword evidence="8" id="KW-0812">Transmembrane</keyword>
<dbReference type="InterPro" id="IPR017441">
    <property type="entry name" value="Protein_kinase_ATP_BS"/>
</dbReference>
<dbReference type="GO" id="GO:0005524">
    <property type="term" value="F:ATP binding"/>
    <property type="evidence" value="ECO:0007669"/>
    <property type="project" value="UniProtKB-UniRule"/>
</dbReference>
<dbReference type="CDD" id="cd13999">
    <property type="entry name" value="STKc_MAP3K-like"/>
    <property type="match status" value="1"/>
</dbReference>
<keyword evidence="1" id="KW-0723">Serine/threonine-protein kinase</keyword>
<evidence type="ECO:0000256" key="5">
    <source>
        <dbReference type="ARBA" id="ARBA00022840"/>
    </source>
</evidence>
<sequence length="616" mass="66378">MPLIDLSYRIYGEGLVPITPDVRQAILQTLLDVYPEGNVTQTFDLFESPSAPVFTVTRSPDGAASMAPAPAPSLSTFTSNATANSTGADFPQFQSVDVISHSKWAANSLVAKVGGIESSYNWFDEQSLAQQGIMVRIFPQQFNVSRPASAILARVPYPPLTTGTAPKASGAGMPAGAIAGIVVAAVGVTCLAAMAVAWKVRRRKAHRPADPELVPYGSAVLKMPFDDISSAGANQTLPADRGMPKELTDFQKAALQLGIVGEAAFPQLKGMTDTDSSDKRSGPSTTSGETLSSTEVVYRGLLTDHRAGNYLEGSDIPEGEIEICQRPDGSRWVLGNGSFGTVFLAVRGGVQNVAVKMLTRLDQHQLDQFKKEISMLKKLSYDRNIVQFYGACMQEGKPMLVLEYMEGGDLRQAMSSAQGAELRWYQKGQLIALDIARAMHFLHSNKVMHSDLKTGNILLTKDYSCAKIGDVGLARIMDSQYMTNTQMGGTFAYAAPELLLNQRCSEKVDIYSFGVVLFELVSGEQPQRGKLRDLRVPEECPASIARMIDACLAIDPAQRPTAKELFNTIRDTLDAPQCGSAPSVSSLGTHLVVTDDELRNSQMSSQATTSSVNASI</sequence>
<feature type="binding site" evidence="6">
    <location>
        <position position="356"/>
    </location>
    <ligand>
        <name>ATP</name>
        <dbReference type="ChEBI" id="CHEBI:30616"/>
    </ligand>
</feature>
<feature type="region of interest" description="Disordered" evidence="7">
    <location>
        <begin position="270"/>
        <end position="291"/>
    </location>
</feature>
<evidence type="ECO:0000256" key="6">
    <source>
        <dbReference type="PROSITE-ProRule" id="PRU10141"/>
    </source>
</evidence>
<dbReference type="InterPro" id="IPR000719">
    <property type="entry name" value="Prot_kinase_dom"/>
</dbReference>
<dbReference type="InterPro" id="IPR011009">
    <property type="entry name" value="Kinase-like_dom_sf"/>
</dbReference>
<keyword evidence="11" id="KW-1185">Reference proteome</keyword>
<dbReference type="PROSITE" id="PS00108">
    <property type="entry name" value="PROTEIN_KINASE_ST"/>
    <property type="match status" value="1"/>
</dbReference>
<accession>A0AAW1R7F5</accession>
<evidence type="ECO:0000259" key="9">
    <source>
        <dbReference type="PROSITE" id="PS50011"/>
    </source>
</evidence>
<keyword evidence="8" id="KW-1133">Transmembrane helix</keyword>
<keyword evidence="8" id="KW-0472">Membrane</keyword>
<dbReference type="PANTHER" id="PTHR44329:SF288">
    <property type="entry name" value="MITOGEN-ACTIVATED PROTEIN KINASE KINASE KINASE 20"/>
    <property type="match status" value="1"/>
</dbReference>
<proteinExistence type="predicted"/>
<reference evidence="10 11" key="1">
    <citation type="journal article" date="2024" name="Nat. Commun.">
        <title>Phylogenomics reveals the evolutionary origins of lichenization in chlorophyte algae.</title>
        <authorList>
            <person name="Puginier C."/>
            <person name="Libourel C."/>
            <person name="Otte J."/>
            <person name="Skaloud P."/>
            <person name="Haon M."/>
            <person name="Grisel S."/>
            <person name="Petersen M."/>
            <person name="Berrin J.G."/>
            <person name="Delaux P.M."/>
            <person name="Dal Grande F."/>
            <person name="Keller J."/>
        </authorList>
    </citation>
    <scope>NUCLEOTIDE SEQUENCE [LARGE SCALE GENOMIC DNA]</scope>
    <source>
        <strain evidence="10 11">SAG 2043</strain>
    </source>
</reference>
<dbReference type="InterPro" id="IPR001245">
    <property type="entry name" value="Ser-Thr/Tyr_kinase_cat_dom"/>
</dbReference>
<keyword evidence="3 6" id="KW-0547">Nucleotide-binding</keyword>
<feature type="transmembrane region" description="Helical" evidence="8">
    <location>
        <begin position="175"/>
        <end position="198"/>
    </location>
</feature>
<dbReference type="Pfam" id="PF07714">
    <property type="entry name" value="PK_Tyr_Ser-Thr"/>
    <property type="match status" value="1"/>
</dbReference>
<dbReference type="GO" id="GO:0004674">
    <property type="term" value="F:protein serine/threonine kinase activity"/>
    <property type="evidence" value="ECO:0007669"/>
    <property type="project" value="UniProtKB-KW"/>
</dbReference>
<feature type="domain" description="Protein kinase" evidence="9">
    <location>
        <begin position="328"/>
        <end position="573"/>
    </location>
</feature>
<protein>
    <recommendedName>
        <fullName evidence="9">Protein kinase domain-containing protein</fullName>
    </recommendedName>
</protein>
<dbReference type="Proteomes" id="UP001489004">
    <property type="component" value="Unassembled WGS sequence"/>
</dbReference>
<evidence type="ECO:0000256" key="3">
    <source>
        <dbReference type="ARBA" id="ARBA00022741"/>
    </source>
</evidence>
<feature type="compositionally biased region" description="Low complexity" evidence="7">
    <location>
        <begin position="282"/>
        <end position="291"/>
    </location>
</feature>
<keyword evidence="5 6" id="KW-0067">ATP-binding</keyword>
<evidence type="ECO:0000256" key="7">
    <source>
        <dbReference type="SAM" id="MobiDB-lite"/>
    </source>
</evidence>
<dbReference type="PANTHER" id="PTHR44329">
    <property type="entry name" value="SERINE/THREONINE-PROTEIN KINASE TNNI3K-RELATED"/>
    <property type="match status" value="1"/>
</dbReference>
<evidence type="ECO:0000256" key="8">
    <source>
        <dbReference type="SAM" id="Phobius"/>
    </source>
</evidence>
<dbReference type="SUPFAM" id="SSF56112">
    <property type="entry name" value="Protein kinase-like (PK-like)"/>
    <property type="match status" value="1"/>
</dbReference>
<evidence type="ECO:0000256" key="2">
    <source>
        <dbReference type="ARBA" id="ARBA00022679"/>
    </source>
</evidence>
<keyword evidence="4" id="KW-0418">Kinase</keyword>
<keyword evidence="2" id="KW-0808">Transferase</keyword>
<dbReference type="SMART" id="SM00220">
    <property type="entry name" value="S_TKc"/>
    <property type="match status" value="1"/>
</dbReference>
<dbReference type="AlphaFoldDB" id="A0AAW1R7F5"/>
<dbReference type="EMBL" id="JALJOR010000001">
    <property type="protein sequence ID" value="KAK9829556.1"/>
    <property type="molecule type" value="Genomic_DNA"/>
</dbReference>
<name>A0AAW1R7F5_9CHLO</name>
<dbReference type="PROSITE" id="PS00107">
    <property type="entry name" value="PROTEIN_KINASE_ATP"/>
    <property type="match status" value="1"/>
</dbReference>
<evidence type="ECO:0000313" key="10">
    <source>
        <dbReference type="EMBL" id="KAK9829556.1"/>
    </source>
</evidence>
<evidence type="ECO:0000256" key="4">
    <source>
        <dbReference type="ARBA" id="ARBA00022777"/>
    </source>
</evidence>
<evidence type="ECO:0000256" key="1">
    <source>
        <dbReference type="ARBA" id="ARBA00022527"/>
    </source>
</evidence>
<gene>
    <name evidence="10" type="ORF">WJX72_006471</name>
</gene>